<proteinExistence type="predicted"/>
<evidence type="ECO:0000313" key="2">
    <source>
        <dbReference type="Proteomes" id="UP000315750"/>
    </source>
</evidence>
<organism evidence="1 2">
    <name type="scientific">Aeoliella mucimassa</name>
    <dbReference type="NCBI Taxonomy" id="2527972"/>
    <lineage>
        <taxon>Bacteria</taxon>
        <taxon>Pseudomonadati</taxon>
        <taxon>Planctomycetota</taxon>
        <taxon>Planctomycetia</taxon>
        <taxon>Pirellulales</taxon>
        <taxon>Lacipirellulaceae</taxon>
        <taxon>Aeoliella</taxon>
    </lineage>
</organism>
<protein>
    <submittedName>
        <fullName evidence="1">Uncharacterized protein</fullName>
    </submittedName>
</protein>
<keyword evidence="2" id="KW-1185">Reference proteome</keyword>
<reference evidence="1 2" key="1">
    <citation type="submission" date="2019-02" db="EMBL/GenBank/DDBJ databases">
        <title>Deep-cultivation of Planctomycetes and their phenomic and genomic characterization uncovers novel biology.</title>
        <authorList>
            <person name="Wiegand S."/>
            <person name="Jogler M."/>
            <person name="Boedeker C."/>
            <person name="Pinto D."/>
            <person name="Vollmers J."/>
            <person name="Rivas-Marin E."/>
            <person name="Kohn T."/>
            <person name="Peeters S.H."/>
            <person name="Heuer A."/>
            <person name="Rast P."/>
            <person name="Oberbeckmann S."/>
            <person name="Bunk B."/>
            <person name="Jeske O."/>
            <person name="Meyerdierks A."/>
            <person name="Storesund J.E."/>
            <person name="Kallscheuer N."/>
            <person name="Luecker S."/>
            <person name="Lage O.M."/>
            <person name="Pohl T."/>
            <person name="Merkel B.J."/>
            <person name="Hornburger P."/>
            <person name="Mueller R.-W."/>
            <person name="Bruemmer F."/>
            <person name="Labrenz M."/>
            <person name="Spormann A.M."/>
            <person name="Op den Camp H."/>
            <person name="Overmann J."/>
            <person name="Amann R."/>
            <person name="Jetten M.S.M."/>
            <person name="Mascher T."/>
            <person name="Medema M.H."/>
            <person name="Devos D.P."/>
            <person name="Kaster A.-K."/>
            <person name="Ovreas L."/>
            <person name="Rohde M."/>
            <person name="Galperin M.Y."/>
            <person name="Jogler C."/>
        </authorList>
    </citation>
    <scope>NUCLEOTIDE SEQUENCE [LARGE SCALE GENOMIC DNA]</scope>
    <source>
        <strain evidence="1 2">Pan181</strain>
    </source>
</reference>
<gene>
    <name evidence="1" type="ORF">Pan181_47800</name>
</gene>
<accession>A0A518AV05</accession>
<dbReference type="EMBL" id="CP036278">
    <property type="protein sequence ID" value="QDU58542.1"/>
    <property type="molecule type" value="Genomic_DNA"/>
</dbReference>
<dbReference type="AlphaFoldDB" id="A0A518AV05"/>
<dbReference type="RefSeq" id="WP_145250666.1">
    <property type="nucleotide sequence ID" value="NZ_CP036278.1"/>
</dbReference>
<evidence type="ECO:0000313" key="1">
    <source>
        <dbReference type="EMBL" id="QDU58542.1"/>
    </source>
</evidence>
<dbReference type="KEGG" id="amuc:Pan181_47800"/>
<dbReference type="OrthoDB" id="9915133at2"/>
<dbReference type="Proteomes" id="UP000315750">
    <property type="component" value="Chromosome"/>
</dbReference>
<name>A0A518AV05_9BACT</name>
<sequence length="99" mass="11144">METNKRGGQFKGRAILRGLDSNEVVVIEEDMSVVEYYDSLHPLLDDNGTCRISLGVRFVCGEIYDYDGKLDQKFRNSYDENGGYLKSSIQFADGTSFEG</sequence>